<keyword evidence="2" id="KW-0812">Transmembrane</keyword>
<keyword evidence="4" id="KW-1185">Reference proteome</keyword>
<accession>A0A1X6Z7H0</accession>
<evidence type="ECO:0000313" key="3">
    <source>
        <dbReference type="EMBL" id="SLN42631.1"/>
    </source>
</evidence>
<protein>
    <submittedName>
        <fullName evidence="3">Uncharacterized protein</fullName>
    </submittedName>
</protein>
<proteinExistence type="predicted"/>
<evidence type="ECO:0000256" key="2">
    <source>
        <dbReference type="SAM" id="Phobius"/>
    </source>
</evidence>
<organism evidence="3 4">
    <name type="scientific">Ruegeria meonggei</name>
    <dbReference type="NCBI Taxonomy" id="1446476"/>
    <lineage>
        <taxon>Bacteria</taxon>
        <taxon>Pseudomonadati</taxon>
        <taxon>Pseudomonadota</taxon>
        <taxon>Alphaproteobacteria</taxon>
        <taxon>Rhodobacterales</taxon>
        <taxon>Roseobacteraceae</taxon>
        <taxon>Ruegeria</taxon>
    </lineage>
</organism>
<name>A0A1X6Z7H0_9RHOB</name>
<evidence type="ECO:0000313" key="4">
    <source>
        <dbReference type="Proteomes" id="UP000193778"/>
    </source>
</evidence>
<dbReference type="Proteomes" id="UP000193778">
    <property type="component" value="Unassembled WGS sequence"/>
</dbReference>
<dbReference type="AlphaFoldDB" id="A0A1X6Z7H0"/>
<reference evidence="4" key="1">
    <citation type="submission" date="2017-03" db="EMBL/GenBank/DDBJ databases">
        <authorList>
            <person name="Rodrigo-Torres L."/>
            <person name="Arahal R.D."/>
            <person name="Lucena T."/>
        </authorList>
    </citation>
    <scope>NUCLEOTIDE SEQUENCE [LARGE SCALE GENOMIC DNA]</scope>
    <source>
        <strain evidence="4">CECT 8411</strain>
    </source>
</reference>
<dbReference type="RefSeq" id="WP_085822443.1">
    <property type="nucleotide sequence ID" value="NZ_FWFP01000005.1"/>
</dbReference>
<keyword evidence="2" id="KW-0472">Membrane</keyword>
<dbReference type="EMBL" id="FWFP01000005">
    <property type="protein sequence ID" value="SLN42631.1"/>
    <property type="molecule type" value="Genomic_DNA"/>
</dbReference>
<feature type="transmembrane region" description="Helical" evidence="2">
    <location>
        <begin position="94"/>
        <end position="112"/>
    </location>
</feature>
<gene>
    <name evidence="3" type="ORF">RUM8411_01906</name>
</gene>
<feature type="region of interest" description="Disordered" evidence="1">
    <location>
        <begin position="34"/>
        <end position="86"/>
    </location>
</feature>
<dbReference type="OrthoDB" id="7701077at2"/>
<keyword evidence="2" id="KW-1133">Transmembrane helix</keyword>
<sequence>MSDEKGSTGNFDKGVSAQISKSWEARLEEARNQRAVALAQNTQPTKQEELSDRASVAVQDDPVKTDAEPTPLVAKPPLFKSQNKHRTDQNGRRLVAVVLASMLAGGFLYWGGSSLFSNWKTADDSTWADQSALAAVVVVEDEDPQPAETEPSQVPVPAIDQTDLATDLTTAMTPNKPDIFNPPEDIQAPTLSVTPTGLPLMHPPKYQSPVQPPVLHAISLPLEELVLTSDSITQSASQLYDESENPAHFFGPYLPDNATDSIRPTNEEAPTAPKTEATIDVSLFVPVQVSVETSEKAMQVLTDGKANVSATARVGYSVRETQVRYYHPNDAEMAISVAGALGGISRDFTNAGRKTRPGRIEVYLAGRGGRVASEARAEQTQFDQFVERLLKELQ</sequence>
<evidence type="ECO:0000256" key="1">
    <source>
        <dbReference type="SAM" id="MobiDB-lite"/>
    </source>
</evidence>